<keyword evidence="2" id="KW-1185">Reference proteome</keyword>
<accession>A0A016V2G9</accession>
<sequence length="117" mass="13950">MLNFETTPQDLCFHYINYSKKNESSNYSIDSMSTFRYRVKRLLWRIGPVTALTQDRRNIKSLFLSIIDNLLDDAIDRRRMLEEHNVVEDVDCHHEVVRTFDLICIDVNKVNLNHFSK</sequence>
<comment type="caution">
    <text evidence="1">The sequence shown here is derived from an EMBL/GenBank/DDBJ whole genome shotgun (WGS) entry which is preliminary data.</text>
</comment>
<organism evidence="1 2">
    <name type="scientific">Ancylostoma ceylanicum</name>
    <dbReference type="NCBI Taxonomy" id="53326"/>
    <lineage>
        <taxon>Eukaryota</taxon>
        <taxon>Metazoa</taxon>
        <taxon>Ecdysozoa</taxon>
        <taxon>Nematoda</taxon>
        <taxon>Chromadorea</taxon>
        <taxon>Rhabditida</taxon>
        <taxon>Rhabditina</taxon>
        <taxon>Rhabditomorpha</taxon>
        <taxon>Strongyloidea</taxon>
        <taxon>Ancylostomatidae</taxon>
        <taxon>Ancylostomatinae</taxon>
        <taxon>Ancylostoma</taxon>
    </lineage>
</organism>
<evidence type="ECO:0000313" key="1">
    <source>
        <dbReference type="EMBL" id="EYC21207.1"/>
    </source>
</evidence>
<evidence type="ECO:0000313" key="2">
    <source>
        <dbReference type="Proteomes" id="UP000024635"/>
    </source>
</evidence>
<gene>
    <name evidence="1" type="primary">Acey_s0020.g57</name>
    <name evidence="1" type="ORF">Y032_0020g57</name>
</gene>
<dbReference type="EMBL" id="JARK01001356">
    <property type="protein sequence ID" value="EYC21207.1"/>
    <property type="molecule type" value="Genomic_DNA"/>
</dbReference>
<proteinExistence type="predicted"/>
<reference evidence="2" key="1">
    <citation type="journal article" date="2015" name="Nat. Genet.">
        <title>The genome and transcriptome of the zoonotic hookworm Ancylostoma ceylanicum identify infection-specific gene families.</title>
        <authorList>
            <person name="Schwarz E.M."/>
            <person name="Hu Y."/>
            <person name="Antoshechkin I."/>
            <person name="Miller M.M."/>
            <person name="Sternberg P.W."/>
            <person name="Aroian R.V."/>
        </authorList>
    </citation>
    <scope>NUCLEOTIDE SEQUENCE</scope>
    <source>
        <strain evidence="2">HY135</strain>
    </source>
</reference>
<dbReference type="InterPro" id="IPR046427">
    <property type="entry name" value="Legumain_prodom_sf"/>
</dbReference>
<dbReference type="Proteomes" id="UP000024635">
    <property type="component" value="Unassembled WGS sequence"/>
</dbReference>
<protein>
    <submittedName>
        <fullName evidence="1">Uncharacterized protein</fullName>
    </submittedName>
</protein>
<dbReference type="AlphaFoldDB" id="A0A016V2G9"/>
<name>A0A016V2G9_9BILA</name>
<dbReference type="Gene3D" id="1.10.132.130">
    <property type="match status" value="1"/>
</dbReference>